<dbReference type="GO" id="GO:0071786">
    <property type="term" value="P:endoplasmic reticulum tubular network organization"/>
    <property type="evidence" value="ECO:0007669"/>
    <property type="project" value="TreeGrafter"/>
</dbReference>
<proteinExistence type="inferred from homology"/>
<keyword evidence="5" id="KW-1185">Reference proteome</keyword>
<feature type="transmembrane region" description="Helical" evidence="1">
    <location>
        <begin position="6"/>
        <end position="27"/>
    </location>
</feature>
<gene>
    <name evidence="4" type="ORF">NTEN_LOCUS21912</name>
</gene>
<keyword evidence="1" id="KW-1133">Transmembrane helix</keyword>
<evidence type="ECO:0000256" key="3">
    <source>
        <dbReference type="SAM" id="MobiDB-lite"/>
    </source>
</evidence>
<evidence type="ECO:0000313" key="5">
    <source>
        <dbReference type="Proteomes" id="UP000479000"/>
    </source>
</evidence>
<comment type="subcellular location">
    <subcellularLocation>
        <location evidence="1">Membrane</location>
        <topology evidence="1">Multi-pass membrane protein</topology>
    </subcellularLocation>
</comment>
<protein>
    <recommendedName>
        <fullName evidence="1">Receptor expression-enhancing protein</fullName>
    </recommendedName>
</protein>
<dbReference type="OrthoDB" id="10009287at2759"/>
<organism evidence="4 5">
    <name type="scientific">Nesidiocoris tenuis</name>
    <dbReference type="NCBI Taxonomy" id="355587"/>
    <lineage>
        <taxon>Eukaryota</taxon>
        <taxon>Metazoa</taxon>
        <taxon>Ecdysozoa</taxon>
        <taxon>Arthropoda</taxon>
        <taxon>Hexapoda</taxon>
        <taxon>Insecta</taxon>
        <taxon>Pterygota</taxon>
        <taxon>Neoptera</taxon>
        <taxon>Paraneoptera</taxon>
        <taxon>Hemiptera</taxon>
        <taxon>Heteroptera</taxon>
        <taxon>Panheteroptera</taxon>
        <taxon>Cimicomorpha</taxon>
        <taxon>Miridae</taxon>
        <taxon>Dicyphina</taxon>
        <taxon>Nesidiocoris</taxon>
    </lineage>
</organism>
<dbReference type="PANTHER" id="PTHR12300:SF117">
    <property type="entry name" value="LP05237P-RELATED"/>
    <property type="match status" value="1"/>
</dbReference>
<feature type="transmembrane region" description="Helical" evidence="1">
    <location>
        <begin position="39"/>
        <end position="63"/>
    </location>
</feature>
<dbReference type="GO" id="GO:0008017">
    <property type="term" value="F:microtubule binding"/>
    <property type="evidence" value="ECO:0007669"/>
    <property type="project" value="TreeGrafter"/>
</dbReference>
<sequence>MITQLVSRVSILTFGVLYPAYGSYKAVRAKNVKEYLKWMMYWIIFAIFLCVETFTDVLLGFWFPFYYEIKVALVFWLHSPATRGSSFLYRKFVHPALIKREHEIDEVIASTRRNGYSTLLGLGSKGLAIATNAIAQTVAKPIDTSSEDLATSLSEFSNLHSEFFYTYDLNSLKRLRMYQIKLSQKISYRHMLLKSELKRAESNRLELDRRLANLRSDRAGRCHVTGSKLWKTQIAYNCAFFENLHLGPTWPWAEDEAVAELSARTCLLWPQGHLRLHLEVDLGLRRTSPCPILTRLLKPSRNSLKSQNAKKEISRQESSTKPIKKPVVRR</sequence>
<evidence type="ECO:0000256" key="2">
    <source>
        <dbReference type="SAM" id="Coils"/>
    </source>
</evidence>
<keyword evidence="2" id="KW-0175">Coiled coil</keyword>
<feature type="coiled-coil region" evidence="2">
    <location>
        <begin position="190"/>
        <end position="217"/>
    </location>
</feature>
<evidence type="ECO:0000313" key="4">
    <source>
        <dbReference type="EMBL" id="CAB0018003.1"/>
    </source>
</evidence>
<dbReference type="Pfam" id="PF03134">
    <property type="entry name" value="TB2_DP1_HVA22"/>
    <property type="match status" value="1"/>
</dbReference>
<dbReference type="GO" id="GO:0005881">
    <property type="term" value="C:cytoplasmic microtubule"/>
    <property type="evidence" value="ECO:0007669"/>
    <property type="project" value="TreeGrafter"/>
</dbReference>
<name>A0A6H5HNX7_9HEMI</name>
<dbReference type="AlphaFoldDB" id="A0A6H5HNX7"/>
<keyword evidence="1" id="KW-0812">Transmembrane</keyword>
<dbReference type="Proteomes" id="UP000479000">
    <property type="component" value="Unassembled WGS sequence"/>
</dbReference>
<reference evidence="4 5" key="1">
    <citation type="submission" date="2020-02" db="EMBL/GenBank/DDBJ databases">
        <authorList>
            <person name="Ferguson B K."/>
        </authorList>
    </citation>
    <scope>NUCLEOTIDE SEQUENCE [LARGE SCALE GENOMIC DNA]</scope>
</reference>
<dbReference type="GO" id="GO:0005789">
    <property type="term" value="C:endoplasmic reticulum membrane"/>
    <property type="evidence" value="ECO:0007669"/>
    <property type="project" value="TreeGrafter"/>
</dbReference>
<comment type="similarity">
    <text evidence="1">Belongs to the DP1 family.</text>
</comment>
<evidence type="ECO:0000256" key="1">
    <source>
        <dbReference type="RuleBase" id="RU362006"/>
    </source>
</evidence>
<keyword evidence="1" id="KW-0472">Membrane</keyword>
<feature type="region of interest" description="Disordered" evidence="3">
    <location>
        <begin position="301"/>
        <end position="330"/>
    </location>
</feature>
<accession>A0A6H5HNX7</accession>
<dbReference type="GO" id="GO:0071782">
    <property type="term" value="C:endoplasmic reticulum tubular network"/>
    <property type="evidence" value="ECO:0007669"/>
    <property type="project" value="TreeGrafter"/>
</dbReference>
<dbReference type="PANTHER" id="PTHR12300">
    <property type="entry name" value="HVA22-LIKE PROTEINS"/>
    <property type="match status" value="1"/>
</dbReference>
<dbReference type="InterPro" id="IPR004345">
    <property type="entry name" value="TB2_DP1_HVA22"/>
</dbReference>
<dbReference type="EMBL" id="CADCXU010032174">
    <property type="protein sequence ID" value="CAB0018003.1"/>
    <property type="molecule type" value="Genomic_DNA"/>
</dbReference>